<name>A0A1H5EJG6_9BRAD</name>
<dbReference type="SUPFAM" id="SSF49899">
    <property type="entry name" value="Concanavalin A-like lectins/glucanases"/>
    <property type="match status" value="1"/>
</dbReference>
<gene>
    <name evidence="3" type="ORF">SAMN05444164_6260</name>
</gene>
<dbReference type="EMBL" id="FNTH01000001">
    <property type="protein sequence ID" value="SED91196.1"/>
    <property type="molecule type" value="Genomic_DNA"/>
</dbReference>
<dbReference type="Proteomes" id="UP000198992">
    <property type="component" value="Unassembled WGS sequence"/>
</dbReference>
<dbReference type="CDD" id="cd08023">
    <property type="entry name" value="GH16_laminarinase_like"/>
    <property type="match status" value="1"/>
</dbReference>
<dbReference type="InterPro" id="IPR011121">
    <property type="entry name" value="Trp-rich_dom"/>
</dbReference>
<dbReference type="Gene3D" id="2.60.120.200">
    <property type="match status" value="1"/>
</dbReference>
<dbReference type="GO" id="GO:0004553">
    <property type="term" value="F:hydrolase activity, hydrolyzing O-glycosyl compounds"/>
    <property type="evidence" value="ECO:0007669"/>
    <property type="project" value="InterPro"/>
</dbReference>
<reference evidence="3 4" key="1">
    <citation type="submission" date="2016-10" db="EMBL/GenBank/DDBJ databases">
        <authorList>
            <person name="de Groot N.N."/>
        </authorList>
    </citation>
    <scope>NUCLEOTIDE SEQUENCE [LARGE SCALE GENOMIC DNA]</scope>
    <source>
        <strain evidence="3 4">MT12</strain>
    </source>
</reference>
<dbReference type="InterPro" id="IPR044016">
    <property type="entry name" value="Big_13"/>
</dbReference>
<organism evidence="3 4">
    <name type="scientific">Bradyrhizobium erythrophlei</name>
    <dbReference type="NCBI Taxonomy" id="1437360"/>
    <lineage>
        <taxon>Bacteria</taxon>
        <taxon>Pseudomonadati</taxon>
        <taxon>Pseudomonadota</taxon>
        <taxon>Alphaproteobacteria</taxon>
        <taxon>Hyphomicrobiales</taxon>
        <taxon>Nitrobacteraceae</taxon>
        <taxon>Bradyrhizobium</taxon>
    </lineage>
</organism>
<dbReference type="Pfam" id="PF00722">
    <property type="entry name" value="Glyco_hydro_16"/>
    <property type="match status" value="1"/>
</dbReference>
<dbReference type="Pfam" id="PF07483">
    <property type="entry name" value="W_rich_C"/>
    <property type="match status" value="2"/>
</dbReference>
<evidence type="ECO:0000313" key="3">
    <source>
        <dbReference type="EMBL" id="SED91196.1"/>
    </source>
</evidence>
<dbReference type="PANTHER" id="PTHR10963">
    <property type="entry name" value="GLYCOSYL HYDROLASE-RELATED"/>
    <property type="match status" value="1"/>
</dbReference>
<dbReference type="GO" id="GO:0005975">
    <property type="term" value="P:carbohydrate metabolic process"/>
    <property type="evidence" value="ECO:0007669"/>
    <property type="project" value="InterPro"/>
</dbReference>
<dbReference type="RefSeq" id="WP_092123373.1">
    <property type="nucleotide sequence ID" value="NZ_FNTH01000001.1"/>
</dbReference>
<sequence>MSIDPKNLAGTATLTFSDDFNSLSLWNGTSGTWDSTYWWAAANGINIGGNQEVNWYINSNYAPTSSVTPWTVNNGILDLHAGPAAAAIQPYINNAQYTSGMITSYHSFSQLYGYFEMRAELPAGQGLWPAFWLLPANNALFGTVPAQELDIMETLGNNPTIDYMTSHSSATGSMELQQSGVYLPTMTSGFHTYGMDWEADTITWYVDGVKTFQIATPDDMHTPMYMIADLALYGPAITDPSAPVGGDMLIDYIRAYSAKPPVVQINSFSPDSNITGDGITNAKQITLTGSAAVGATVQIFDGSSKVGTAVTDSTGKWSFVAANLTDRVHSFTAKTADQSGNVTSSTALMVTVDTTTPATPSIASFTPDSGTIGDGITNQNHVTLNGTAEASSTVQIFDGTTQIGTVVADKTGSWSFATATLSDGNHAFTAKAMDVAGNVSSASTSLTVTIDTVAPVMPVVVSFTPAQSAVAGTAEAGATIALYDGTTLIGSGKAKSDDTWSINVGSPSSDTHSFSATATDAAGNTSVRSNILQTKVIESAGSTILEQVGTSLHFVTGSTDVVFKLAGAAVSTDQFPSYNFIGAEKTTTGYDVAWKDAGTGLYTVVATDANGNLLSTIAGSVSGTSDALRSLESTMHQDLNGDGTIGLPVKIIETAGSTILEQVGNSLHFVTGSTDVVFKLAGAAVSTDQFPSYNFVGAEKTTTGYDVAWKAAGTGLYTVAATDASGNFLSTIVDSVSGSNTSLLSLESTMHQDLNGDGTIGLKAGTVATSVSLQLTIDAGGSLELAGAATGAITFGKNTGMLILDQSSKFTGNILGLSGNGDPTASDILDLRDIAYGAGTRVSYIGNTSGGVLTVTDAQNHTAHLNLTGDYTRMTFALSSDGHGGTFVIDPPATNVAPLTLSMPNQAATVSQVGDGFVFHPSAAAGSASTYDGHAPLPFNEAQLDWYTNSIAQDVHLDIHALADAMGYTHTHDSFMLHL</sequence>
<dbReference type="InterPro" id="IPR013783">
    <property type="entry name" value="Ig-like_fold"/>
</dbReference>
<dbReference type="OrthoDB" id="8256393at2"/>
<feature type="domain" description="GH16" evidence="2">
    <location>
        <begin position="1"/>
        <end position="261"/>
    </location>
</feature>
<dbReference type="InterPro" id="IPR013320">
    <property type="entry name" value="ConA-like_dom_sf"/>
</dbReference>
<dbReference type="PROSITE" id="PS51762">
    <property type="entry name" value="GH16_2"/>
    <property type="match status" value="1"/>
</dbReference>
<dbReference type="InterPro" id="IPR000757">
    <property type="entry name" value="Beta-glucanase-like"/>
</dbReference>
<proteinExistence type="inferred from homology"/>
<dbReference type="Gene3D" id="2.60.40.10">
    <property type="entry name" value="Immunoglobulins"/>
    <property type="match status" value="3"/>
</dbReference>
<evidence type="ECO:0000259" key="2">
    <source>
        <dbReference type="PROSITE" id="PS51762"/>
    </source>
</evidence>
<dbReference type="Pfam" id="PF17936">
    <property type="entry name" value="Big_6"/>
    <property type="match status" value="1"/>
</dbReference>
<dbReference type="PANTHER" id="PTHR10963:SF55">
    <property type="entry name" value="GLYCOSIDE HYDROLASE FAMILY 16 PROTEIN"/>
    <property type="match status" value="1"/>
</dbReference>
<dbReference type="Pfam" id="PF19077">
    <property type="entry name" value="Big_13"/>
    <property type="match status" value="2"/>
</dbReference>
<dbReference type="AlphaFoldDB" id="A0A1H5EJG6"/>
<evidence type="ECO:0000313" key="4">
    <source>
        <dbReference type="Proteomes" id="UP000198992"/>
    </source>
</evidence>
<evidence type="ECO:0000256" key="1">
    <source>
        <dbReference type="ARBA" id="ARBA00006865"/>
    </source>
</evidence>
<protein>
    <submittedName>
        <fullName evidence="3">Beta-glucanase, GH16 family</fullName>
    </submittedName>
</protein>
<dbReference type="InterPro" id="IPR041498">
    <property type="entry name" value="Big_6"/>
</dbReference>
<dbReference type="NCBIfam" id="NF033510">
    <property type="entry name" value="Ca_tandemer"/>
    <property type="match status" value="3"/>
</dbReference>
<dbReference type="InterPro" id="IPR050546">
    <property type="entry name" value="Glycosyl_Hydrlase_16"/>
</dbReference>
<accession>A0A1H5EJG6</accession>
<comment type="similarity">
    <text evidence="1">Belongs to the glycosyl hydrolase 16 family.</text>
</comment>